<evidence type="ECO:0000256" key="2">
    <source>
        <dbReference type="ARBA" id="ARBA00004123"/>
    </source>
</evidence>
<proteinExistence type="inferred from homology"/>
<dbReference type="Proteomes" id="UP000243723">
    <property type="component" value="Unassembled WGS sequence"/>
</dbReference>
<feature type="compositionally biased region" description="Basic and acidic residues" evidence="8">
    <location>
        <begin position="46"/>
        <end position="69"/>
    </location>
</feature>
<gene>
    <name evidence="10" type="ORF">B9Z65_2276</name>
</gene>
<evidence type="ECO:0000256" key="6">
    <source>
        <dbReference type="ARBA" id="ARBA00023187"/>
    </source>
</evidence>
<feature type="region of interest" description="Disordered" evidence="8">
    <location>
        <begin position="1"/>
        <end position="148"/>
    </location>
</feature>
<name>A0A2P7ZA82_9PEZI</name>
<dbReference type="Pfam" id="PF08648">
    <property type="entry name" value="SNRNP27"/>
    <property type="match status" value="1"/>
</dbReference>
<evidence type="ECO:0000256" key="1">
    <source>
        <dbReference type="ARBA" id="ARBA00003632"/>
    </source>
</evidence>
<evidence type="ECO:0000259" key="9">
    <source>
        <dbReference type="Pfam" id="PF08648"/>
    </source>
</evidence>
<reference evidence="10 11" key="1">
    <citation type="submission" date="2017-05" db="EMBL/GenBank/DDBJ databases">
        <title>Draft genome sequence of Elsinoe australis.</title>
        <authorList>
            <person name="Cheng Q."/>
        </authorList>
    </citation>
    <scope>NUCLEOTIDE SEQUENCE [LARGE SCALE GENOMIC DNA]</scope>
    <source>
        <strain evidence="10 11">NL1</strain>
    </source>
</reference>
<evidence type="ECO:0000256" key="4">
    <source>
        <dbReference type="ARBA" id="ARBA00011825"/>
    </source>
</evidence>
<keyword evidence="11" id="KW-1185">Reference proteome</keyword>
<comment type="subunit">
    <text evidence="4">Part of a tri-snRNP complex.</text>
</comment>
<evidence type="ECO:0000313" key="10">
    <source>
        <dbReference type="EMBL" id="PSK45136.1"/>
    </source>
</evidence>
<keyword evidence="7" id="KW-0539">Nucleus</keyword>
<evidence type="ECO:0000256" key="8">
    <source>
        <dbReference type="SAM" id="MobiDB-lite"/>
    </source>
</evidence>
<comment type="similarity">
    <text evidence="3">Belongs to the SNUT3 family.</text>
</comment>
<keyword evidence="6" id="KW-0508">mRNA splicing</keyword>
<accession>A0A2P7ZA82</accession>
<evidence type="ECO:0000256" key="3">
    <source>
        <dbReference type="ARBA" id="ARBA00008218"/>
    </source>
</evidence>
<organism evidence="10 11">
    <name type="scientific">Elsinoe australis</name>
    <dbReference type="NCBI Taxonomy" id="40998"/>
    <lineage>
        <taxon>Eukaryota</taxon>
        <taxon>Fungi</taxon>
        <taxon>Dikarya</taxon>
        <taxon>Ascomycota</taxon>
        <taxon>Pezizomycotina</taxon>
        <taxon>Dothideomycetes</taxon>
        <taxon>Dothideomycetidae</taxon>
        <taxon>Myriangiales</taxon>
        <taxon>Elsinoaceae</taxon>
        <taxon>Elsinoe</taxon>
    </lineage>
</organism>
<comment type="caution">
    <text evidence="10">The sequence shown here is derived from an EMBL/GenBank/DDBJ whole genome shotgun (WGS) entry which is preliminary data.</text>
</comment>
<dbReference type="AlphaFoldDB" id="A0A2P7ZA82"/>
<dbReference type="STRING" id="40998.A0A2P7ZA82"/>
<comment type="function">
    <text evidence="1">May play a role in mRNA splicing.</text>
</comment>
<feature type="compositionally biased region" description="Basic and acidic residues" evidence="8">
    <location>
        <begin position="15"/>
        <end position="34"/>
    </location>
</feature>
<dbReference type="PANTHER" id="PTHR31077:SF1">
    <property type="entry name" value="U4_U6.U5 SMALL NUCLEAR RIBONUCLEOPROTEIN 27 KDA PROTEIN"/>
    <property type="match status" value="1"/>
</dbReference>
<dbReference type="GO" id="GO:0071011">
    <property type="term" value="C:precatalytic spliceosome"/>
    <property type="evidence" value="ECO:0007669"/>
    <property type="project" value="TreeGrafter"/>
</dbReference>
<dbReference type="EMBL" id="NHZQ01000251">
    <property type="protein sequence ID" value="PSK45136.1"/>
    <property type="molecule type" value="Genomic_DNA"/>
</dbReference>
<evidence type="ECO:0000256" key="5">
    <source>
        <dbReference type="ARBA" id="ARBA00022664"/>
    </source>
</evidence>
<feature type="domain" description="U4/U6.U5 small nuclear ribonucleoprotein 27kDa protein" evidence="9">
    <location>
        <begin position="166"/>
        <end position="218"/>
    </location>
</feature>
<sequence>MAPSREEGTPANRSNDGRREKSDRYEHDRRDQRRGSRGSNGVMDEDGAHDQKRGQKRKSYDSRGNDDRSKRQRTRSASPDWSDKRKGGQIRNREPPKGPRGYTNGTGGGRQGHRGGPPSGPRGYERDDIDLDEPKRKDPRDEHPINRVSAAWIPDVEIEEDDEMLQEVKQMMGFAGFKSSKNRKVPGNSKNYGVKKEKETQYRQYMNRVGGFNRPLSPSRE</sequence>
<feature type="compositionally biased region" description="Basic and acidic residues" evidence="8">
    <location>
        <begin position="81"/>
        <end position="97"/>
    </location>
</feature>
<dbReference type="OrthoDB" id="21368at2759"/>
<keyword evidence="5" id="KW-0507">mRNA processing</keyword>
<feature type="compositionally biased region" description="Gly residues" evidence="8">
    <location>
        <begin position="104"/>
        <end position="117"/>
    </location>
</feature>
<dbReference type="GO" id="GO:0006397">
    <property type="term" value="P:mRNA processing"/>
    <property type="evidence" value="ECO:0007669"/>
    <property type="project" value="UniProtKB-KW"/>
</dbReference>
<evidence type="ECO:0000256" key="7">
    <source>
        <dbReference type="ARBA" id="ARBA00023242"/>
    </source>
</evidence>
<comment type="subcellular location">
    <subcellularLocation>
        <location evidence="2">Nucleus</location>
    </subcellularLocation>
</comment>
<protein>
    <recommendedName>
        <fullName evidence="9">U4/U6.U5 small nuclear ribonucleoprotein 27kDa protein domain-containing protein</fullName>
    </recommendedName>
</protein>
<dbReference type="PANTHER" id="PTHR31077">
    <property type="entry name" value="U4/U6.U5 SMALL NUCLEAR RIBONUCLEOPROTEIN 27 KDA PROTEIN"/>
    <property type="match status" value="1"/>
</dbReference>
<dbReference type="InterPro" id="IPR013957">
    <property type="entry name" value="SNRNP27"/>
</dbReference>
<evidence type="ECO:0000313" key="11">
    <source>
        <dbReference type="Proteomes" id="UP000243723"/>
    </source>
</evidence>
<feature type="compositionally biased region" description="Basic and acidic residues" evidence="8">
    <location>
        <begin position="132"/>
        <end position="145"/>
    </location>
</feature>
<dbReference type="GO" id="GO:0008380">
    <property type="term" value="P:RNA splicing"/>
    <property type="evidence" value="ECO:0007669"/>
    <property type="project" value="UniProtKB-KW"/>
</dbReference>
<feature type="region of interest" description="Disordered" evidence="8">
    <location>
        <begin position="178"/>
        <end position="197"/>
    </location>
</feature>